<evidence type="ECO:0000256" key="4">
    <source>
        <dbReference type="ARBA" id="ARBA00022691"/>
    </source>
</evidence>
<dbReference type="InterPro" id="IPR029063">
    <property type="entry name" value="SAM-dependent_MTases_sf"/>
</dbReference>
<dbReference type="InterPro" id="IPR050953">
    <property type="entry name" value="N4_N6_ade-DNA_methylase"/>
</dbReference>
<dbReference type="OrthoDB" id="9806213at2"/>
<dbReference type="PANTHER" id="PTHR33841:SF1">
    <property type="entry name" value="DNA METHYLTRANSFERASE A"/>
    <property type="match status" value="1"/>
</dbReference>
<feature type="region of interest" description="Disordered" evidence="6">
    <location>
        <begin position="1294"/>
        <end position="1332"/>
    </location>
</feature>
<comment type="caution">
    <text evidence="8">The sequence shown here is derived from an EMBL/GenBank/DDBJ whole genome shotgun (WGS) entry which is preliminary data.</text>
</comment>
<evidence type="ECO:0000256" key="6">
    <source>
        <dbReference type="SAM" id="MobiDB-lite"/>
    </source>
</evidence>
<dbReference type="GO" id="GO:0004519">
    <property type="term" value="F:endonuclease activity"/>
    <property type="evidence" value="ECO:0007669"/>
    <property type="project" value="UniProtKB-KW"/>
</dbReference>
<keyword evidence="4" id="KW-0949">S-adenosyl-L-methionine</keyword>
<dbReference type="Proteomes" id="UP000075260">
    <property type="component" value="Unassembled WGS sequence"/>
</dbReference>
<feature type="compositionally biased region" description="Acidic residues" evidence="6">
    <location>
        <begin position="1321"/>
        <end position="1332"/>
    </location>
</feature>
<evidence type="ECO:0000259" key="7">
    <source>
        <dbReference type="Pfam" id="PF07669"/>
    </source>
</evidence>
<evidence type="ECO:0000256" key="3">
    <source>
        <dbReference type="ARBA" id="ARBA00022679"/>
    </source>
</evidence>
<dbReference type="EMBL" id="JEMA01000591">
    <property type="protein sequence ID" value="KYF68124.1"/>
    <property type="molecule type" value="Genomic_DNA"/>
</dbReference>
<dbReference type="SUPFAM" id="SSF53335">
    <property type="entry name" value="S-adenosyl-L-methionine-dependent methyltransferases"/>
    <property type="match status" value="1"/>
</dbReference>
<dbReference type="EC" id="2.1.1.72" evidence="1"/>
<keyword evidence="8" id="KW-0255">Endonuclease</keyword>
<name>A0A150QJI4_SORCE</name>
<gene>
    <name evidence="8" type="ORF">BE15_38095</name>
</gene>
<dbReference type="Gene3D" id="3.40.50.150">
    <property type="entry name" value="Vaccinia Virus protein VP39"/>
    <property type="match status" value="1"/>
</dbReference>
<keyword evidence="3" id="KW-0808">Transferase</keyword>
<dbReference type="PRINTS" id="PR00507">
    <property type="entry name" value="N12N6MTFRASE"/>
</dbReference>
<dbReference type="GO" id="GO:0006304">
    <property type="term" value="P:DNA modification"/>
    <property type="evidence" value="ECO:0007669"/>
    <property type="project" value="InterPro"/>
</dbReference>
<keyword evidence="8" id="KW-0540">Nuclease</keyword>
<dbReference type="PANTHER" id="PTHR33841">
    <property type="entry name" value="DNA METHYLTRANSFERASE YEEA-RELATED"/>
    <property type="match status" value="1"/>
</dbReference>
<organism evidence="8 9">
    <name type="scientific">Sorangium cellulosum</name>
    <name type="common">Polyangium cellulosum</name>
    <dbReference type="NCBI Taxonomy" id="56"/>
    <lineage>
        <taxon>Bacteria</taxon>
        <taxon>Pseudomonadati</taxon>
        <taxon>Myxococcota</taxon>
        <taxon>Polyangia</taxon>
        <taxon>Polyangiales</taxon>
        <taxon>Polyangiaceae</taxon>
        <taxon>Sorangium</taxon>
    </lineage>
</organism>
<protein>
    <recommendedName>
        <fullName evidence="1">site-specific DNA-methyltransferase (adenine-specific)</fullName>
        <ecNumber evidence="1">2.1.1.72</ecNumber>
    </recommendedName>
</protein>
<dbReference type="GO" id="GO:0032259">
    <property type="term" value="P:methylation"/>
    <property type="evidence" value="ECO:0007669"/>
    <property type="project" value="UniProtKB-KW"/>
</dbReference>
<sequence length="1332" mass="148520">MPLTPEAKKLLAETIRGTAQDPEKGIRARLLRAIHDEADRRYRLSVPTGDAGLDEAHRRRRERIEAWIDERARATKPKNKAELKATKERLLAQAEKEAAATAVNRLVLLRHLEALGLSRPAVVTGGWNSKGYREFREFAPTLCTNGTTDATEGYGTLLELVFDELAVDLPGVFGEVGLTRLFPIPAATLRDVIERLDAPALASAWTDDTTLGWVYQYWNDPDREALDAKINGGGKIEPHEIASKTQMFTERYMVEWLLQNSLGLTWLAMCKKSRWTADAERVLPVLDARRAEWRKRREAGEVALDALMPIEGELEEHWKYYVPQPIPDDAVEKAPESVRAIKILDPACGSGHFLVIAFDLLAALYREEARHLGTTVTDREIAESIVEKNLHGIDIDPRAVQIAAAGLYLKARSLAKAARPKRVNLVAPVLQLGNLPADDPAIVALRRDLKRDVGIPEELTTRLLTSLAGVDYLGSLLKVDAAVEEAIKDVELEFERSHGQGDLFRGFSAQQVKLPVGAAKATILEKLEQFLAKHSKSGDLGLRLDGEQLAAGVRFVRMAKEDTYDLVVGNPPYQGLSKTNSFGYVAAKYPKSKADLYAAFLERGLEFTRPGGASALLTMRGWMFLGQFAELRKALLKTNDLRSIGDFDRGAFDEVPNEVLAVCVPIFRRAPHPGVQSVAIQPTPLDDKSYDRQRTNRKRAVVLAHVGRYEFDPRGFEVIEGEPIVYWWSKELLGDYQRVPTLARSAAVRLGVRTSDNVRFLRVPWELGSQVWPLITRNDYERPQAKWVPYIKGAEGRQWLEPLNCVVLWLDEALELKVKLDWAYGMSTQSPEFHFVPGVAFSMIGANFRARAHRFHSVIGDKGSSAFAHDVAQVVAVMNTTRSRRVVESLNPSVSFQVGDVARIPFLPVPGAADILGILKREFAAQEAACEASVEFRCPGPSAWISAQAWAQHAVDRPDGASLPPYQPVYDPPAPESFVSFAIGVAIGRFGASGEGILDVAPAGSLPSGILFVSSERGDSIDQAPCAPIVAAWKEHGAAVGDGDDLRTYLRKSFFGYHRKLYENRPIYFPLSSAKKSFVAFISIHRWADDTLNVLLADHLVPTKRRLEGELDDLRTARASGNNKGKAERRFTEVQKLLEELNDFIVKVTEIAEKGPPPPDDKTPRREVDARYVMELDDGVMVNSAALWPLLEPQWKDPKKWWKELATAQGKKDYDWSHLAARYFSARVRKKCHDDPSLAVAHKCFWELHPAKAYAWELRLQDEIRPDFTIDEPASNAARAKFLAEHDREAREILAKEQKRRDRKTAAASADDDSGAGPLFEQDENAPEEPDD</sequence>
<dbReference type="NCBIfam" id="NF033455">
    <property type="entry name" value="BREX_6_MTaseX"/>
    <property type="match status" value="1"/>
</dbReference>
<evidence type="ECO:0000313" key="8">
    <source>
        <dbReference type="EMBL" id="KYF68124.1"/>
    </source>
</evidence>
<proteinExistence type="predicted"/>
<dbReference type="GO" id="GO:0009007">
    <property type="term" value="F:site-specific DNA-methyltransferase (adenine-specific) activity"/>
    <property type="evidence" value="ECO:0007669"/>
    <property type="project" value="UniProtKB-EC"/>
</dbReference>
<accession>A0A150QJI4</accession>
<evidence type="ECO:0000256" key="1">
    <source>
        <dbReference type="ARBA" id="ARBA00011900"/>
    </source>
</evidence>
<evidence type="ECO:0000256" key="5">
    <source>
        <dbReference type="ARBA" id="ARBA00047942"/>
    </source>
</evidence>
<keyword evidence="8" id="KW-0378">Hydrolase</keyword>
<keyword evidence="2" id="KW-0489">Methyltransferase</keyword>
<dbReference type="InterPro" id="IPR011639">
    <property type="entry name" value="MethylTrfase_TaqI-like_dom"/>
</dbReference>
<reference evidence="8 9" key="1">
    <citation type="submission" date="2014-02" db="EMBL/GenBank/DDBJ databases">
        <title>The small core and large imbalanced accessory genome model reveals a collaborative survival strategy of Sorangium cellulosum strains in nature.</title>
        <authorList>
            <person name="Han K."/>
            <person name="Peng R."/>
            <person name="Blom J."/>
            <person name="Li Y.-Z."/>
        </authorList>
    </citation>
    <scope>NUCLEOTIDE SEQUENCE [LARGE SCALE GENOMIC DNA]</scope>
    <source>
        <strain evidence="8 9">So0008-312</strain>
    </source>
</reference>
<dbReference type="InterPro" id="IPR002052">
    <property type="entry name" value="DNA_methylase_N6_adenine_CS"/>
</dbReference>
<evidence type="ECO:0000313" key="9">
    <source>
        <dbReference type="Proteomes" id="UP000075260"/>
    </source>
</evidence>
<feature type="domain" description="Type II methyltransferase M.TaqI-like" evidence="7">
    <location>
        <begin position="388"/>
        <end position="649"/>
    </location>
</feature>
<dbReference type="GO" id="GO:0003676">
    <property type="term" value="F:nucleic acid binding"/>
    <property type="evidence" value="ECO:0007669"/>
    <property type="project" value="InterPro"/>
</dbReference>
<dbReference type="PROSITE" id="PS00092">
    <property type="entry name" value="N6_MTASE"/>
    <property type="match status" value="1"/>
</dbReference>
<comment type="catalytic activity">
    <reaction evidence="5">
        <text>a 2'-deoxyadenosine in DNA + S-adenosyl-L-methionine = an N(6)-methyl-2'-deoxyadenosine in DNA + S-adenosyl-L-homocysteine + H(+)</text>
        <dbReference type="Rhea" id="RHEA:15197"/>
        <dbReference type="Rhea" id="RHEA-COMP:12418"/>
        <dbReference type="Rhea" id="RHEA-COMP:12419"/>
        <dbReference type="ChEBI" id="CHEBI:15378"/>
        <dbReference type="ChEBI" id="CHEBI:57856"/>
        <dbReference type="ChEBI" id="CHEBI:59789"/>
        <dbReference type="ChEBI" id="CHEBI:90615"/>
        <dbReference type="ChEBI" id="CHEBI:90616"/>
        <dbReference type="EC" id="2.1.1.72"/>
    </reaction>
</comment>
<dbReference type="RefSeq" id="WP_061609318.1">
    <property type="nucleotide sequence ID" value="NZ_JEMA01000591.1"/>
</dbReference>
<evidence type="ECO:0000256" key="2">
    <source>
        <dbReference type="ARBA" id="ARBA00022603"/>
    </source>
</evidence>
<dbReference type="Pfam" id="PF07669">
    <property type="entry name" value="Eco57I"/>
    <property type="match status" value="1"/>
</dbReference>